<dbReference type="InterPro" id="IPR001810">
    <property type="entry name" value="F-box_dom"/>
</dbReference>
<dbReference type="OrthoDB" id="3213747at2759"/>
<dbReference type="PANTHER" id="PTHR38926:SF72">
    <property type="entry name" value="IM:7136021-RELATED"/>
    <property type="match status" value="1"/>
</dbReference>
<protein>
    <recommendedName>
        <fullName evidence="1">F-box domain-containing protein</fullName>
    </recommendedName>
</protein>
<dbReference type="Pfam" id="PF12937">
    <property type="entry name" value="F-box-like"/>
    <property type="match status" value="1"/>
</dbReference>
<organism evidence="2 3">
    <name type="scientific">Exidia glandulosa HHB12029</name>
    <dbReference type="NCBI Taxonomy" id="1314781"/>
    <lineage>
        <taxon>Eukaryota</taxon>
        <taxon>Fungi</taxon>
        <taxon>Dikarya</taxon>
        <taxon>Basidiomycota</taxon>
        <taxon>Agaricomycotina</taxon>
        <taxon>Agaricomycetes</taxon>
        <taxon>Auriculariales</taxon>
        <taxon>Exidiaceae</taxon>
        <taxon>Exidia</taxon>
    </lineage>
</organism>
<keyword evidence="3" id="KW-1185">Reference proteome</keyword>
<dbReference type="PANTHER" id="PTHR38926">
    <property type="entry name" value="F-BOX DOMAIN CONTAINING PROTEIN, EXPRESSED"/>
    <property type="match status" value="1"/>
</dbReference>
<dbReference type="AlphaFoldDB" id="A0A165K684"/>
<dbReference type="Gene3D" id="1.20.1280.50">
    <property type="match status" value="1"/>
</dbReference>
<dbReference type="InterPro" id="IPR036047">
    <property type="entry name" value="F-box-like_dom_sf"/>
</dbReference>
<evidence type="ECO:0000313" key="3">
    <source>
        <dbReference type="Proteomes" id="UP000077266"/>
    </source>
</evidence>
<dbReference type="Proteomes" id="UP000077266">
    <property type="component" value="Unassembled WGS sequence"/>
</dbReference>
<name>A0A165K684_EXIGL</name>
<reference evidence="2 3" key="1">
    <citation type="journal article" date="2016" name="Mol. Biol. Evol.">
        <title>Comparative Genomics of Early-Diverging Mushroom-Forming Fungi Provides Insights into the Origins of Lignocellulose Decay Capabilities.</title>
        <authorList>
            <person name="Nagy L.G."/>
            <person name="Riley R."/>
            <person name="Tritt A."/>
            <person name="Adam C."/>
            <person name="Daum C."/>
            <person name="Floudas D."/>
            <person name="Sun H."/>
            <person name="Yadav J.S."/>
            <person name="Pangilinan J."/>
            <person name="Larsson K.H."/>
            <person name="Matsuura K."/>
            <person name="Barry K."/>
            <person name="Labutti K."/>
            <person name="Kuo R."/>
            <person name="Ohm R.A."/>
            <person name="Bhattacharya S.S."/>
            <person name="Shirouzu T."/>
            <person name="Yoshinaga Y."/>
            <person name="Martin F.M."/>
            <person name="Grigoriev I.V."/>
            <person name="Hibbett D.S."/>
        </authorList>
    </citation>
    <scope>NUCLEOTIDE SEQUENCE [LARGE SCALE GENOMIC DNA]</scope>
    <source>
        <strain evidence="2 3">HHB12029</strain>
    </source>
</reference>
<sequence length="641" mass="71574">MSFPVELLVDIFSRDKKPPALESLALVCRQWKELVYNEHSLWTTVHVTPHTTLGQVRTQLARSGDRHLDVELSFVPTTEYGDFEDVLAAVFVERSRIETLEIRALGECDDDDAELCWPAAVEVALCTGVAWPQLRVLDLDGEYVSDHTLEIDLFTPTLVQLQLSFVSVREWAQLLRATQLCDLYLNKATSGDMYELMMVLPNCTNLRRLELNDGGYGDETLVFSLPHGKPPVFLHLVEINVHWETVDISSLLRFLACCPSVEKLEVMAATIANLNVSTSSPAFKLPRLVFLMLRMLPWGRDNTRPPCDFFNLLAPALAESKVREVDLADMSILSLAVLLGPHLEDLRLGSVVCDPRVLIPGLARCTNLHTLELAGIEMPSLDGTWTSDVRLPSLRDALLHGPDDDIRLRTAPTADRFAHNRRLAGFFIPLVESTGVLTVNILHVPLTVEEIQRLVKDLVNSSQWPLIVESHKTYTNTPGLKIRGEVPSLRTDESTSRTADREFEVSGLADAWRGLHSAYNIFWRIGSLSIDMGHLREFFEALLSVQYPELPLLTRLTICATYTYARGQPELEDRLEAVLDAVGDLCGAAGRDAVDTPRLLDVVFDNSAAREEGPLQVSDAALMCFLALFKTPFEPMVTGRI</sequence>
<evidence type="ECO:0000313" key="2">
    <source>
        <dbReference type="EMBL" id="KZV95861.1"/>
    </source>
</evidence>
<dbReference type="SUPFAM" id="SSF52047">
    <property type="entry name" value="RNI-like"/>
    <property type="match status" value="1"/>
</dbReference>
<proteinExistence type="predicted"/>
<evidence type="ECO:0000259" key="1">
    <source>
        <dbReference type="PROSITE" id="PS50181"/>
    </source>
</evidence>
<gene>
    <name evidence="2" type="ORF">EXIGLDRAFT_734350</name>
</gene>
<dbReference type="EMBL" id="KV425950">
    <property type="protein sequence ID" value="KZV95861.1"/>
    <property type="molecule type" value="Genomic_DNA"/>
</dbReference>
<dbReference type="Gene3D" id="3.80.10.10">
    <property type="entry name" value="Ribonuclease Inhibitor"/>
    <property type="match status" value="1"/>
</dbReference>
<dbReference type="PROSITE" id="PS50181">
    <property type="entry name" value="FBOX"/>
    <property type="match status" value="1"/>
</dbReference>
<dbReference type="SUPFAM" id="SSF81383">
    <property type="entry name" value="F-box domain"/>
    <property type="match status" value="1"/>
</dbReference>
<feature type="domain" description="F-box" evidence="1">
    <location>
        <begin position="1"/>
        <end position="45"/>
    </location>
</feature>
<dbReference type="InterPro" id="IPR032675">
    <property type="entry name" value="LRR_dom_sf"/>
</dbReference>
<dbReference type="InParanoid" id="A0A165K684"/>
<accession>A0A165K684</accession>